<evidence type="ECO:0000313" key="2">
    <source>
        <dbReference type="EMBL" id="KAL2348764.1"/>
    </source>
</evidence>
<accession>A0ABD1NKU2</accession>
<proteinExistence type="predicted"/>
<evidence type="ECO:0000256" key="1">
    <source>
        <dbReference type="SAM" id="MobiDB-lite"/>
    </source>
</evidence>
<feature type="region of interest" description="Disordered" evidence="1">
    <location>
        <begin position="1"/>
        <end position="22"/>
    </location>
</feature>
<sequence>MGEEGTQGENGKERRKVKKKEGKSELLILKSLYPMDQKHFPMVGAMLRSPTASIQFCKHPPVSTWISQRLVKLRESNTQINLKTGLSFLLNVLSSSPYNCCFTNLSLRL</sequence>
<reference evidence="2 3" key="1">
    <citation type="submission" date="2024-08" db="EMBL/GenBank/DDBJ databases">
        <title>Insights into the chromosomal genome structure of Flemingia macrophylla.</title>
        <authorList>
            <person name="Ding Y."/>
            <person name="Zhao Y."/>
            <person name="Bi W."/>
            <person name="Wu M."/>
            <person name="Zhao G."/>
            <person name="Gong Y."/>
            <person name="Li W."/>
            <person name="Zhang P."/>
        </authorList>
    </citation>
    <scope>NUCLEOTIDE SEQUENCE [LARGE SCALE GENOMIC DNA]</scope>
    <source>
        <strain evidence="2">DYQJB</strain>
        <tissue evidence="2">Leaf</tissue>
    </source>
</reference>
<gene>
    <name evidence="2" type="ORF">Fmac_002764</name>
</gene>
<name>A0ABD1NKU2_9FABA</name>
<protein>
    <submittedName>
        <fullName evidence="2">Uncharacterized protein</fullName>
    </submittedName>
</protein>
<dbReference type="EMBL" id="JBGMDY010000001">
    <property type="protein sequence ID" value="KAL2348764.1"/>
    <property type="molecule type" value="Genomic_DNA"/>
</dbReference>
<comment type="caution">
    <text evidence="2">The sequence shown here is derived from an EMBL/GenBank/DDBJ whole genome shotgun (WGS) entry which is preliminary data.</text>
</comment>
<dbReference type="Proteomes" id="UP001603857">
    <property type="component" value="Unassembled WGS sequence"/>
</dbReference>
<evidence type="ECO:0000313" key="3">
    <source>
        <dbReference type="Proteomes" id="UP001603857"/>
    </source>
</evidence>
<keyword evidence="3" id="KW-1185">Reference proteome</keyword>
<dbReference type="AlphaFoldDB" id="A0ABD1NKU2"/>
<organism evidence="2 3">
    <name type="scientific">Flemingia macrophylla</name>
    <dbReference type="NCBI Taxonomy" id="520843"/>
    <lineage>
        <taxon>Eukaryota</taxon>
        <taxon>Viridiplantae</taxon>
        <taxon>Streptophyta</taxon>
        <taxon>Embryophyta</taxon>
        <taxon>Tracheophyta</taxon>
        <taxon>Spermatophyta</taxon>
        <taxon>Magnoliopsida</taxon>
        <taxon>eudicotyledons</taxon>
        <taxon>Gunneridae</taxon>
        <taxon>Pentapetalae</taxon>
        <taxon>rosids</taxon>
        <taxon>fabids</taxon>
        <taxon>Fabales</taxon>
        <taxon>Fabaceae</taxon>
        <taxon>Papilionoideae</taxon>
        <taxon>50 kb inversion clade</taxon>
        <taxon>NPAAA clade</taxon>
        <taxon>indigoferoid/millettioid clade</taxon>
        <taxon>Phaseoleae</taxon>
        <taxon>Flemingia</taxon>
    </lineage>
</organism>